<evidence type="ECO:0000256" key="11">
    <source>
        <dbReference type="ARBA" id="ARBA00022989"/>
    </source>
</evidence>
<dbReference type="GO" id="GO:0005886">
    <property type="term" value="C:plasma membrane"/>
    <property type="evidence" value="ECO:0007669"/>
    <property type="project" value="UniProtKB-SubCell"/>
</dbReference>
<accession>A0A4S3B6N6</accession>
<name>A0A4S3B6N6_9ENTE</name>
<keyword evidence="13 14" id="KW-0472">Membrane</keyword>
<feature type="transmembrane region" description="Helical" evidence="14">
    <location>
        <begin position="12"/>
        <end position="31"/>
    </location>
</feature>
<keyword evidence="11 14" id="KW-1133">Transmembrane helix</keyword>
<evidence type="ECO:0000256" key="5">
    <source>
        <dbReference type="ARBA" id="ARBA00022553"/>
    </source>
</evidence>
<evidence type="ECO:0000256" key="7">
    <source>
        <dbReference type="ARBA" id="ARBA00022692"/>
    </source>
</evidence>
<proteinExistence type="predicted"/>
<reference evidence="17 18" key="1">
    <citation type="submission" date="2019-01" db="EMBL/GenBank/DDBJ databases">
        <title>Vagococcus silagei sp. nov. isolated from brewer's grain.</title>
        <authorList>
            <person name="Guu J.-R."/>
        </authorList>
    </citation>
    <scope>NUCLEOTIDE SEQUENCE [LARGE SCALE GENOMIC DNA]</scope>
    <source>
        <strain evidence="17 18">2B-2</strain>
    </source>
</reference>
<evidence type="ECO:0000259" key="16">
    <source>
        <dbReference type="SMART" id="SM00387"/>
    </source>
</evidence>
<evidence type="ECO:0000256" key="2">
    <source>
        <dbReference type="ARBA" id="ARBA00004651"/>
    </source>
</evidence>
<sequence length="584" mass="63869">MLELFILMVERVGIIILLAFLLVNVPFFKQILLSREKWTSKLVLIFIFALFTFISNLTGIQIANNEIIPSNILTDIASNTSIANTRTLAIGVSGIVGGPIVGTAVGFIGGIHRMLQGSSASSFYIPSSVLVGVIAGLLGKKVAQKNKFPSPLQGALIGALVESVQMFFVMLFTSDNLTHGIELVSLIALPMIILNSIGTYIFLSILTITLKQEEQAKAVQTHDVLELAAQTLPYFRSGLNETSSQEVAKIIKHYTKVSAISITNTHQILAHVGAGDDHHIQDLELLTELSKKVLQTGEITVVHQKEGIGCQHPDCPLEAAIVIPLIIQDEVIGTLKMYFTDADQLTHVEEQLAEGLGSIFSSQIELGKAEEQSKLLKEAEIKSLQAQVNPHFFFNAINTISALMRRNSEQARELLLQLSTYFRGNLQGARQTLIPLQQELAQVDAYLALESARFPNRFEINFNIEPGLEDALVPPYAVQILIENTIKHAFLGRKDANQATVTISSNQDIITISVSDNGIGIPLDRLPLLGNKQVGSEKGTGTALENLSRRLQNLFGSKATFKCYNRIEGGANFTISFPHHKSEA</sequence>
<dbReference type="Proteomes" id="UP000310506">
    <property type="component" value="Unassembled WGS sequence"/>
</dbReference>
<comment type="catalytic activity">
    <reaction evidence="1">
        <text>ATP + protein L-histidine = ADP + protein N-phospho-L-histidine.</text>
        <dbReference type="EC" id="2.7.13.3"/>
    </reaction>
</comment>
<evidence type="ECO:0000256" key="1">
    <source>
        <dbReference type="ARBA" id="ARBA00000085"/>
    </source>
</evidence>
<keyword evidence="9 17" id="KW-0418">Kinase</keyword>
<comment type="subcellular location">
    <subcellularLocation>
        <location evidence="2">Cell membrane</location>
        <topology evidence="2">Multi-pass membrane protein</topology>
    </subcellularLocation>
</comment>
<feature type="domain" description="GAF" evidence="15">
    <location>
        <begin position="239"/>
        <end position="374"/>
    </location>
</feature>
<gene>
    <name evidence="17" type="ORF">ESZ54_05685</name>
</gene>
<keyword evidence="4" id="KW-1003">Cell membrane</keyword>
<evidence type="ECO:0000256" key="8">
    <source>
        <dbReference type="ARBA" id="ARBA00022741"/>
    </source>
</evidence>
<dbReference type="GO" id="GO:0000155">
    <property type="term" value="F:phosphorelay sensor kinase activity"/>
    <property type="evidence" value="ECO:0007669"/>
    <property type="project" value="InterPro"/>
</dbReference>
<dbReference type="InterPro" id="IPR036890">
    <property type="entry name" value="HATPase_C_sf"/>
</dbReference>
<dbReference type="EMBL" id="SDGV01000014">
    <property type="protein sequence ID" value="THB61236.1"/>
    <property type="molecule type" value="Genomic_DNA"/>
</dbReference>
<evidence type="ECO:0000259" key="15">
    <source>
        <dbReference type="SMART" id="SM00065"/>
    </source>
</evidence>
<dbReference type="InterPro" id="IPR003018">
    <property type="entry name" value="GAF"/>
</dbReference>
<dbReference type="InterPro" id="IPR011620">
    <property type="entry name" value="Sig_transdc_His_kinase_LytS_TM"/>
</dbReference>
<protein>
    <recommendedName>
        <fullName evidence="3">histidine kinase</fullName>
        <ecNumber evidence="3">2.7.13.3</ecNumber>
    </recommendedName>
</protein>
<evidence type="ECO:0000256" key="13">
    <source>
        <dbReference type="ARBA" id="ARBA00023136"/>
    </source>
</evidence>
<feature type="transmembrane region" description="Helical" evidence="14">
    <location>
        <begin position="123"/>
        <end position="139"/>
    </location>
</feature>
<dbReference type="Pfam" id="PF02518">
    <property type="entry name" value="HATPase_c"/>
    <property type="match status" value="1"/>
</dbReference>
<dbReference type="Pfam" id="PF07694">
    <property type="entry name" value="5TM-5TMR_LYT"/>
    <property type="match status" value="1"/>
</dbReference>
<evidence type="ECO:0000256" key="10">
    <source>
        <dbReference type="ARBA" id="ARBA00022840"/>
    </source>
</evidence>
<dbReference type="Gene3D" id="3.30.565.10">
    <property type="entry name" value="Histidine kinase-like ATPase, C-terminal domain"/>
    <property type="match status" value="1"/>
</dbReference>
<keyword evidence="7 14" id="KW-0812">Transmembrane</keyword>
<evidence type="ECO:0000256" key="3">
    <source>
        <dbReference type="ARBA" id="ARBA00012438"/>
    </source>
</evidence>
<dbReference type="EC" id="2.7.13.3" evidence="3"/>
<keyword evidence="8" id="KW-0547">Nucleotide-binding</keyword>
<evidence type="ECO:0000256" key="6">
    <source>
        <dbReference type="ARBA" id="ARBA00022679"/>
    </source>
</evidence>
<evidence type="ECO:0000313" key="18">
    <source>
        <dbReference type="Proteomes" id="UP000310506"/>
    </source>
</evidence>
<dbReference type="InterPro" id="IPR010559">
    <property type="entry name" value="Sig_transdc_His_kin_internal"/>
</dbReference>
<dbReference type="OrthoDB" id="9776552at2"/>
<feature type="transmembrane region" description="Helical" evidence="14">
    <location>
        <begin position="183"/>
        <end position="203"/>
    </location>
</feature>
<dbReference type="RefSeq" id="WP_136136700.1">
    <property type="nucleotide sequence ID" value="NZ_SDGV01000014.1"/>
</dbReference>
<dbReference type="InterPro" id="IPR004358">
    <property type="entry name" value="Sig_transdc_His_kin-like_C"/>
</dbReference>
<keyword evidence="5" id="KW-0597">Phosphoprotein</keyword>
<dbReference type="SUPFAM" id="SSF55874">
    <property type="entry name" value="ATPase domain of HSP90 chaperone/DNA topoisomerase II/histidine kinase"/>
    <property type="match status" value="1"/>
</dbReference>
<dbReference type="SMART" id="SM00065">
    <property type="entry name" value="GAF"/>
    <property type="match status" value="1"/>
</dbReference>
<dbReference type="SMART" id="SM00387">
    <property type="entry name" value="HATPase_c"/>
    <property type="match status" value="1"/>
</dbReference>
<feature type="transmembrane region" description="Helical" evidence="14">
    <location>
        <begin position="151"/>
        <end position="171"/>
    </location>
</feature>
<dbReference type="AlphaFoldDB" id="A0A4S3B6N6"/>
<dbReference type="PANTHER" id="PTHR34220">
    <property type="entry name" value="SENSOR HISTIDINE KINASE YPDA"/>
    <property type="match status" value="1"/>
</dbReference>
<dbReference type="PRINTS" id="PR00344">
    <property type="entry name" value="BCTRLSENSOR"/>
</dbReference>
<evidence type="ECO:0000256" key="14">
    <source>
        <dbReference type="SAM" id="Phobius"/>
    </source>
</evidence>
<dbReference type="InterPro" id="IPR029016">
    <property type="entry name" value="GAF-like_dom_sf"/>
</dbReference>
<dbReference type="GO" id="GO:0005524">
    <property type="term" value="F:ATP binding"/>
    <property type="evidence" value="ECO:0007669"/>
    <property type="project" value="UniProtKB-KW"/>
</dbReference>
<dbReference type="Pfam" id="PF13492">
    <property type="entry name" value="GAF_3"/>
    <property type="match status" value="1"/>
</dbReference>
<dbReference type="PANTHER" id="PTHR34220:SF7">
    <property type="entry name" value="SENSOR HISTIDINE KINASE YPDA"/>
    <property type="match status" value="1"/>
</dbReference>
<feature type="domain" description="Histidine kinase/HSP90-like ATPase" evidence="16">
    <location>
        <begin position="469"/>
        <end position="581"/>
    </location>
</feature>
<feature type="transmembrane region" description="Helical" evidence="14">
    <location>
        <begin position="88"/>
        <end position="111"/>
    </location>
</feature>
<dbReference type="InterPro" id="IPR050640">
    <property type="entry name" value="Bact_2-comp_sensor_kinase"/>
</dbReference>
<dbReference type="Gene3D" id="3.30.450.40">
    <property type="match status" value="1"/>
</dbReference>
<evidence type="ECO:0000256" key="9">
    <source>
        <dbReference type="ARBA" id="ARBA00022777"/>
    </source>
</evidence>
<feature type="transmembrane region" description="Helical" evidence="14">
    <location>
        <begin position="43"/>
        <end position="63"/>
    </location>
</feature>
<dbReference type="Pfam" id="PF06580">
    <property type="entry name" value="His_kinase"/>
    <property type="match status" value="1"/>
</dbReference>
<evidence type="ECO:0000256" key="12">
    <source>
        <dbReference type="ARBA" id="ARBA00023012"/>
    </source>
</evidence>
<dbReference type="GO" id="GO:0071555">
    <property type="term" value="P:cell wall organization"/>
    <property type="evidence" value="ECO:0007669"/>
    <property type="project" value="InterPro"/>
</dbReference>
<dbReference type="InterPro" id="IPR003594">
    <property type="entry name" value="HATPase_dom"/>
</dbReference>
<dbReference type="SUPFAM" id="SSF55781">
    <property type="entry name" value="GAF domain-like"/>
    <property type="match status" value="1"/>
</dbReference>
<keyword evidence="12" id="KW-0902">Two-component regulatory system</keyword>
<evidence type="ECO:0000256" key="4">
    <source>
        <dbReference type="ARBA" id="ARBA00022475"/>
    </source>
</evidence>
<keyword evidence="6" id="KW-0808">Transferase</keyword>
<organism evidence="17 18">
    <name type="scientific">Vagococcus silagei</name>
    <dbReference type="NCBI Taxonomy" id="2508885"/>
    <lineage>
        <taxon>Bacteria</taxon>
        <taxon>Bacillati</taxon>
        <taxon>Bacillota</taxon>
        <taxon>Bacilli</taxon>
        <taxon>Lactobacillales</taxon>
        <taxon>Enterococcaceae</taxon>
        <taxon>Vagococcus</taxon>
    </lineage>
</organism>
<evidence type="ECO:0000313" key="17">
    <source>
        <dbReference type="EMBL" id="THB61236.1"/>
    </source>
</evidence>
<keyword evidence="18" id="KW-1185">Reference proteome</keyword>
<keyword evidence="10" id="KW-0067">ATP-binding</keyword>
<comment type="caution">
    <text evidence="17">The sequence shown here is derived from an EMBL/GenBank/DDBJ whole genome shotgun (WGS) entry which is preliminary data.</text>
</comment>